<dbReference type="GO" id="GO:0003700">
    <property type="term" value="F:DNA-binding transcription factor activity"/>
    <property type="evidence" value="ECO:0007669"/>
    <property type="project" value="InterPro"/>
</dbReference>
<dbReference type="InterPro" id="IPR003615">
    <property type="entry name" value="HNH_nuc"/>
</dbReference>
<evidence type="ECO:0000313" key="5">
    <source>
        <dbReference type="EMBL" id="QJA49124.1"/>
    </source>
</evidence>
<reference evidence="5" key="1">
    <citation type="submission" date="2020-03" db="EMBL/GenBank/DDBJ databases">
        <title>The deep terrestrial virosphere.</title>
        <authorList>
            <person name="Holmfeldt K."/>
            <person name="Nilsson E."/>
            <person name="Simone D."/>
            <person name="Lopez-Fernandez M."/>
            <person name="Wu X."/>
            <person name="de Brujin I."/>
            <person name="Lundin D."/>
            <person name="Andersson A."/>
            <person name="Bertilsson S."/>
            <person name="Dopson M."/>
        </authorList>
    </citation>
    <scope>NUCLEOTIDE SEQUENCE</scope>
    <source>
        <strain evidence="6">MM415B01508</strain>
        <strain evidence="5">TM448A01234</strain>
    </source>
</reference>
<feature type="domain" description="AP2/ERF" evidence="4">
    <location>
        <begin position="99"/>
        <end position="155"/>
    </location>
</feature>
<accession>A0A6H1ZNI4</accession>
<dbReference type="GO" id="GO:0003677">
    <property type="term" value="F:DNA binding"/>
    <property type="evidence" value="ECO:0007669"/>
    <property type="project" value="UniProtKB-KW"/>
</dbReference>
<evidence type="ECO:0000256" key="3">
    <source>
        <dbReference type="ARBA" id="ARBA00023163"/>
    </source>
</evidence>
<keyword evidence="5" id="KW-0378">Hydrolase</keyword>
<keyword evidence="5" id="KW-0255">Endonuclease</keyword>
<dbReference type="PROSITE" id="PS51032">
    <property type="entry name" value="AP2_ERF"/>
    <property type="match status" value="1"/>
</dbReference>
<sequence length="166" mass="19495">MEFEVEGKSCLVDDCDWEWLKDIKFTVRKVHHQYYLYYKSVPLHKIVFIAHHGSINFGNAVDHVNRKSLDNRSINLRQLLNRDNLLLNRRKYKGDGTSKFIGVSRDKRNNKWRAQYTVGVNNVYLGLYNTEKLAAIAHDIYAVKTFKDPLRLNFPEEVVGIKNLIK</sequence>
<organism evidence="5">
    <name type="scientific">viral metagenome</name>
    <dbReference type="NCBI Taxonomy" id="1070528"/>
    <lineage>
        <taxon>unclassified sequences</taxon>
        <taxon>metagenomes</taxon>
        <taxon>organismal metagenomes</taxon>
    </lineage>
</organism>
<dbReference type="Gene3D" id="3.30.730.10">
    <property type="entry name" value="AP2/ERF domain"/>
    <property type="match status" value="1"/>
</dbReference>
<dbReference type="Gene3D" id="3.90.75.20">
    <property type="match status" value="1"/>
</dbReference>
<dbReference type="Pfam" id="PF13392">
    <property type="entry name" value="HNH_3"/>
    <property type="match status" value="1"/>
</dbReference>
<dbReference type="InterPro" id="IPR001471">
    <property type="entry name" value="AP2/ERF_dom"/>
</dbReference>
<dbReference type="InterPro" id="IPR044925">
    <property type="entry name" value="His-Me_finger_sf"/>
</dbReference>
<dbReference type="InterPro" id="IPR016177">
    <property type="entry name" value="DNA-bd_dom_sf"/>
</dbReference>
<evidence type="ECO:0000256" key="2">
    <source>
        <dbReference type="ARBA" id="ARBA00023125"/>
    </source>
</evidence>
<name>A0A6H1ZNI4_9ZZZZ</name>
<keyword evidence="1" id="KW-0805">Transcription regulation</keyword>
<dbReference type="EMBL" id="MT141305">
    <property type="protein sequence ID" value="QJA58051.1"/>
    <property type="molecule type" value="Genomic_DNA"/>
</dbReference>
<protein>
    <submittedName>
        <fullName evidence="5">Putative HNH endonuclease</fullName>
    </submittedName>
</protein>
<dbReference type="SUPFAM" id="SSF54060">
    <property type="entry name" value="His-Me finger endonucleases"/>
    <property type="match status" value="1"/>
</dbReference>
<evidence type="ECO:0000313" key="6">
    <source>
        <dbReference type="EMBL" id="QJA58051.1"/>
    </source>
</evidence>
<dbReference type="GO" id="GO:0004519">
    <property type="term" value="F:endonuclease activity"/>
    <property type="evidence" value="ECO:0007669"/>
    <property type="project" value="UniProtKB-KW"/>
</dbReference>
<evidence type="ECO:0000256" key="1">
    <source>
        <dbReference type="ARBA" id="ARBA00023015"/>
    </source>
</evidence>
<keyword evidence="5" id="KW-0540">Nuclease</keyword>
<keyword evidence="2" id="KW-0238">DNA-binding</keyword>
<dbReference type="SUPFAM" id="SSF54171">
    <property type="entry name" value="DNA-binding domain"/>
    <property type="match status" value="1"/>
</dbReference>
<dbReference type="EMBL" id="MT144119">
    <property type="protein sequence ID" value="QJA49124.1"/>
    <property type="molecule type" value="Genomic_DNA"/>
</dbReference>
<dbReference type="AlphaFoldDB" id="A0A6H1ZNI4"/>
<keyword evidence="3" id="KW-0804">Transcription</keyword>
<proteinExistence type="predicted"/>
<evidence type="ECO:0000259" key="4">
    <source>
        <dbReference type="PROSITE" id="PS51032"/>
    </source>
</evidence>
<gene>
    <name evidence="6" type="ORF">MM415B01508_0020</name>
    <name evidence="5" type="ORF">TM448A01234_0001</name>
</gene>
<dbReference type="InterPro" id="IPR036955">
    <property type="entry name" value="AP2/ERF_dom_sf"/>
</dbReference>